<dbReference type="Pfam" id="PF26177">
    <property type="entry name" value="zf_C2H2_17_1st"/>
    <property type="match status" value="1"/>
</dbReference>
<dbReference type="InterPro" id="IPR059009">
    <property type="entry name" value="Znf_C2H2_17_1st"/>
</dbReference>
<dbReference type="PANTHER" id="PTHR46179">
    <property type="entry name" value="ZINC FINGER PROTEIN"/>
    <property type="match status" value="1"/>
</dbReference>
<dbReference type="SMART" id="SM00355">
    <property type="entry name" value="ZnF_C2H2"/>
    <property type="match status" value="3"/>
</dbReference>
<dbReference type="Gene3D" id="3.30.160.60">
    <property type="entry name" value="Classic Zinc Finger"/>
    <property type="match status" value="2"/>
</dbReference>
<name>A0AAX6MFS2_9PEZI</name>
<dbReference type="InterPro" id="IPR013087">
    <property type="entry name" value="Znf_C2H2_type"/>
</dbReference>
<evidence type="ECO:0000313" key="5">
    <source>
        <dbReference type="Proteomes" id="UP001369815"/>
    </source>
</evidence>
<feature type="region of interest" description="Disordered" evidence="2">
    <location>
        <begin position="514"/>
        <end position="559"/>
    </location>
</feature>
<feature type="compositionally biased region" description="Basic and acidic residues" evidence="2">
    <location>
        <begin position="535"/>
        <end position="545"/>
    </location>
</feature>
<sequence length="559" mass="62019">MDNRSAMANHRDYLSLNFWDLAGGGFQANDPGMEYTQGFVQQQEELENPLDSDSGLSNLGPMGNDNYSSVAGDNSYATPHSMTPQPEGRERQEGQGVIQRSTLRTDDRSTGDSQNSRSASGKASSDDNNWTYAIEVTPAIDNVLGQRYVRNHTAAVHLHLTSRSIRYDYSIAAPVEGFGICRRFTLRQKDRFNDRLRLEFLKSFALTRSFNRQLPYYSFKMSVVFKDRVVLPPGPYPSGIDGRHDQDGETRFSPGPSIDGLVGYSAGEDQVLLPVSPSSNGLDSPSPFERPISPPESLSTPGHRHTRPPRLGPVVKPNRVATKNREGKFVCSFPGCNDEVKVFGRKCEWNKHMDKHDRPYKCLAPGCEKLAGFTYSGGLLRHEREVHNKHGGPKNPLNCPHGNCKRHEGKGFSRMENLNEHLRRVHTPSDASNGAAGAQSPEDELDESPVSLQQALAPEKIGEKRKPETDLREEVKRLHQENQKLRDEIRAQSINSMAMMQTIGQINARLAQLTNSGLQAQPEPELQPVAQPEAPHSEAEPDLGRPHVAGHPDLSQTLG</sequence>
<dbReference type="PANTHER" id="PTHR46179:SF24">
    <property type="entry name" value="C2H2-TYPE DOMAIN-CONTAINING PROTEIN"/>
    <property type="match status" value="1"/>
</dbReference>
<dbReference type="AlphaFoldDB" id="A0AAX6MFS2"/>
<dbReference type="GO" id="GO:0008270">
    <property type="term" value="F:zinc ion binding"/>
    <property type="evidence" value="ECO:0007669"/>
    <property type="project" value="UniProtKB-KW"/>
</dbReference>
<dbReference type="InterPro" id="IPR059095">
    <property type="entry name" value="Znf_C2H2_17_2nd"/>
</dbReference>
<feature type="compositionally biased region" description="Polar residues" evidence="2">
    <location>
        <begin position="111"/>
        <end position="127"/>
    </location>
</feature>
<proteinExistence type="predicted"/>
<feature type="domain" description="C2H2-type" evidence="3">
    <location>
        <begin position="402"/>
        <end position="431"/>
    </location>
</feature>
<keyword evidence="1" id="KW-0863">Zinc-finger</keyword>
<comment type="caution">
    <text evidence="4">The sequence shown here is derived from an EMBL/GenBank/DDBJ whole genome shotgun (WGS) entry which is preliminary data.</text>
</comment>
<keyword evidence="1" id="KW-0479">Metal-binding</keyword>
<gene>
    <name evidence="4" type="ORF">Daesc_007878</name>
</gene>
<dbReference type="PROSITE" id="PS50157">
    <property type="entry name" value="ZINC_FINGER_C2H2_2"/>
    <property type="match status" value="1"/>
</dbReference>
<feature type="compositionally biased region" description="Polar residues" evidence="2">
    <location>
        <begin position="65"/>
        <end position="84"/>
    </location>
</feature>
<dbReference type="InterPro" id="IPR051061">
    <property type="entry name" value="Zinc_finger_trans_reg"/>
</dbReference>
<evidence type="ECO:0000256" key="1">
    <source>
        <dbReference type="PROSITE-ProRule" id="PRU00042"/>
    </source>
</evidence>
<evidence type="ECO:0000256" key="2">
    <source>
        <dbReference type="SAM" id="MobiDB-lite"/>
    </source>
</evidence>
<protein>
    <recommendedName>
        <fullName evidence="3">C2H2-type domain-containing protein</fullName>
    </recommendedName>
</protein>
<reference evidence="4 5" key="1">
    <citation type="journal article" date="2024" name="Front Chem Biol">
        <title>Unveiling the potential of Daldinia eschscholtzii MFLUCC 19-0629 through bioactivity and bioinformatics studies for enhanced sustainable agriculture production.</title>
        <authorList>
            <person name="Brooks S."/>
            <person name="Weaver J.A."/>
            <person name="Klomchit A."/>
            <person name="Alharthi S.A."/>
            <person name="Onlamun T."/>
            <person name="Nurani R."/>
            <person name="Vong T.K."/>
            <person name="Alberti F."/>
            <person name="Greco C."/>
        </authorList>
    </citation>
    <scope>NUCLEOTIDE SEQUENCE [LARGE SCALE GENOMIC DNA]</scope>
    <source>
        <strain evidence="4">MFLUCC 19-0629</strain>
    </source>
</reference>
<dbReference type="GO" id="GO:0006357">
    <property type="term" value="P:regulation of transcription by RNA polymerase II"/>
    <property type="evidence" value="ECO:0007669"/>
    <property type="project" value="TreeGrafter"/>
</dbReference>
<feature type="compositionally biased region" description="Basic and acidic residues" evidence="2">
    <location>
        <begin position="241"/>
        <end position="250"/>
    </location>
</feature>
<dbReference type="GO" id="GO:0005634">
    <property type="term" value="C:nucleus"/>
    <property type="evidence" value="ECO:0007669"/>
    <property type="project" value="TreeGrafter"/>
</dbReference>
<feature type="region of interest" description="Disordered" evidence="2">
    <location>
        <begin position="274"/>
        <end position="316"/>
    </location>
</feature>
<accession>A0AAX6MFS2</accession>
<evidence type="ECO:0000313" key="4">
    <source>
        <dbReference type="EMBL" id="KAK6951344.1"/>
    </source>
</evidence>
<feature type="compositionally biased region" description="Basic and acidic residues" evidence="2">
    <location>
        <begin position="460"/>
        <end position="472"/>
    </location>
</feature>
<keyword evidence="5" id="KW-1185">Reference proteome</keyword>
<dbReference type="EMBL" id="JBANMG010000007">
    <property type="protein sequence ID" value="KAK6951344.1"/>
    <property type="molecule type" value="Genomic_DNA"/>
</dbReference>
<dbReference type="Pfam" id="PF26176">
    <property type="entry name" value="zf_C2H2_17_2"/>
    <property type="match status" value="1"/>
</dbReference>
<feature type="region of interest" description="Disordered" evidence="2">
    <location>
        <begin position="426"/>
        <end position="472"/>
    </location>
</feature>
<feature type="region of interest" description="Disordered" evidence="2">
    <location>
        <begin position="236"/>
        <end position="259"/>
    </location>
</feature>
<organism evidence="4 5">
    <name type="scientific">Daldinia eschscholtzii</name>
    <dbReference type="NCBI Taxonomy" id="292717"/>
    <lineage>
        <taxon>Eukaryota</taxon>
        <taxon>Fungi</taxon>
        <taxon>Dikarya</taxon>
        <taxon>Ascomycota</taxon>
        <taxon>Pezizomycotina</taxon>
        <taxon>Sordariomycetes</taxon>
        <taxon>Xylariomycetidae</taxon>
        <taxon>Xylariales</taxon>
        <taxon>Hypoxylaceae</taxon>
        <taxon>Daldinia</taxon>
    </lineage>
</organism>
<keyword evidence="1" id="KW-0862">Zinc</keyword>
<dbReference type="Proteomes" id="UP001369815">
    <property type="component" value="Unassembled WGS sequence"/>
</dbReference>
<evidence type="ECO:0000259" key="3">
    <source>
        <dbReference type="PROSITE" id="PS50157"/>
    </source>
</evidence>
<feature type="region of interest" description="Disordered" evidence="2">
    <location>
        <begin position="46"/>
        <end position="127"/>
    </location>
</feature>